<proteinExistence type="predicted"/>
<keyword evidence="6" id="KW-0378">Hydrolase</keyword>
<dbReference type="InterPro" id="IPR000605">
    <property type="entry name" value="Helicase_SF3_ssDNA/RNA_vir"/>
</dbReference>
<keyword evidence="3" id="KW-0808">Transferase</keyword>
<evidence type="ECO:0000256" key="1">
    <source>
        <dbReference type="ARBA" id="ARBA00022484"/>
    </source>
</evidence>
<dbReference type="InterPro" id="IPR014759">
    <property type="entry name" value="Helicase_SF3_ssRNA_vir"/>
</dbReference>
<sequence>MCSLHKAPTIQMINYNKRNVKGVPKELRSPLAPAFVSSAKPSSSIKMRKITKRVLASVRENQEKGKLVKDVWNHVKGKKLFGAIYCKKNCTREQNNVHIPNSTKKTKIVTRSNEIMRPSYVEPRKKWSRQVKDKKNGGKKPGVGMKNSIKFKGGNQVFHKKKNKLGKKRQSSRPLPHAMDFDEEERVLNVVTLNVEFKRMTTLHNIIWQESLCGCHTPADLLRIEHWQNEADDIALRLKNLAIVQARPMARDTTRRKRKKQGKLVQEFQEFQEEVDDSNEYCRSCDVGSHCEDCHEILPDERYRWDSSCMCGKCLRCDDCGLIVEKDGRTCDLCLGETTYGLPYVKPHTSAIEIKNKVMDSFDTVKKHMPDDKDSHEQIMRFVETLAILIYQLARSENYTDVTVAIASFIQKHTTKSLVGNLVDYIQDIAGVSEEEVMPQAFWSESWKTLKSNPIWTHVHRLTCAGMAIWCDAETDSVASIGNLKLVTLEASKKTSNAFDLIDSVITSLDWMFTVGTRCLRERSLQPILYSSSEVQHLFQECDKLLLLTNEVKIGSPDIDVGDIQQRAVTVLEKLEELKLSKNHGGLNEVLMRKQESIKSLLSAVKSRITGSQLRKAPLGFKICGPTGVGKSTTCNILMQTCLVAQGFEYDTSRITTISLRDKFQSTYNQSVQGVILDDVANAKPGVGGDVTPHTDVIISMFNNIPAQALNAQVDLKGQIFFDFAVGGLTTNVEDLDVDKYSNCGEATLRRMIHINQIVKPEYCKPGTTMLNSKHEELDKETPDCWWFDIKECVVRQTVDGKYRWYFQIYTHTNEDGTQLHCDQLSLRDLILVMRDKSREHAKIQERLINNLNFNRQICSMCCLSDCECTVDTVSCDKSDSDSESNCAESEICIPHSMESMILGKVFSDVKDKYWKKLSVGQVFSEAQRDFKKSLLHDLNACTRSFSGTVAQLCDENLPTWVWQSRTYVCLRQMLDRLVESDKFGPVFQCVNIVDKLCLAASAGLFYKGRKPESCVVALGAISAFLAKGYMYRCKKRKVVREIAEHASAGELTVKIYEDVKRSKQTLVFCGIGLAIGGLVIWNKMRIRAHSEPEVNETQSWFSLFRSKRTNVVPKTSTVTQNVLDTVAKNQVVVKFRYNRTNGTESEYRSNGVFVRKGVLLIPKHTLHELTQSGVSCGLKKNLKITVIRNSTTGGTLKEFPVDDTVVVDSHGDYILVHIPHCPDVSDISKWFGEGSYSGTDRGIFVGKDLDSNEFCKDEVYLEHKKKVSNSFANFVGMRYSSCFAKNGMCTSLLIRNNGDPKIIGIHIGGVEGGNAVGISLDKTSLSELVDELENKTLRLAEPSPLPHSMMGRPILSSVEVHKRSHMLKISELHAELMGSSILRTKARSKVKRTSIADDVCEVLGYTDDYGPPPMEPNWKNFNIALDAAAVPSDYWIPAQLLKARKEFVNGLMKHRDDFLAYCERTKTYGLRPLLDDENMSGVAGSRFIDAIIMNTSMGYPIFGVKSKYFKRVDTNNGVTYIMDDLLKKEIEKMYDLLASGKRCNPIVEACLKDEVVTKDKDKTRVFYIAQVSFGFLIRRYFLPIVRFMGLYPHDSMCAVGINAMGPEWNKLEKHLCEYGNDFVALDYSKFDVRMNSQVTQAALMSMIDLVRGVYPESDIRIMETMVTDMSHPIVSHNGTLAMFFSTNPSGNNVTVQVNSVVNFFYLHMAFQDLDGREFHDHVRLITYGDDAMASVRNSAHFNFHELKKWFAERSIKITLPDKSDGVVKYYKFSEVDFLKRSTSYIEELDTTVGALDENSIAKSLMYNIPSTVESPREQLSSTFANACHEWFAYGRVKYDSRMLQMKEVCQRQGWKEPIFDIPYDARVEEWKEKYV</sequence>
<feature type="domain" description="SF3 helicase" evidence="12">
    <location>
        <begin position="598"/>
        <end position="772"/>
    </location>
</feature>
<dbReference type="PROSITE" id="PS50507">
    <property type="entry name" value="RDRP_SSRNA_POS"/>
    <property type="match status" value="1"/>
</dbReference>
<dbReference type="Pfam" id="PF00680">
    <property type="entry name" value="RdRP_1"/>
    <property type="match status" value="1"/>
</dbReference>
<protein>
    <submittedName>
        <fullName evidence="13">Putative non-structural protein</fullName>
    </submittedName>
</protein>
<evidence type="ECO:0000259" key="11">
    <source>
        <dbReference type="PROSITE" id="PS50507"/>
    </source>
</evidence>
<evidence type="ECO:0000313" key="13">
    <source>
        <dbReference type="EMBL" id="ASG92522.1"/>
    </source>
</evidence>
<dbReference type="InterPro" id="IPR027417">
    <property type="entry name" value="P-loop_NTPase"/>
</dbReference>
<feature type="domain" description="RdRp catalytic" evidence="11">
    <location>
        <begin position="1621"/>
        <end position="1744"/>
    </location>
</feature>
<dbReference type="GO" id="GO:0039694">
    <property type="term" value="P:viral RNA genome replication"/>
    <property type="evidence" value="ECO:0007669"/>
    <property type="project" value="InterPro"/>
</dbReference>
<evidence type="ECO:0000256" key="10">
    <source>
        <dbReference type="SAM" id="MobiDB-lite"/>
    </source>
</evidence>
<dbReference type="Gene3D" id="3.30.70.270">
    <property type="match status" value="1"/>
</dbReference>
<dbReference type="SUPFAM" id="SSF56672">
    <property type="entry name" value="DNA/RNA polymerases"/>
    <property type="match status" value="1"/>
</dbReference>
<feature type="compositionally biased region" description="Basic and acidic residues" evidence="10">
    <location>
        <begin position="124"/>
        <end position="136"/>
    </location>
</feature>
<dbReference type="GO" id="GO:0003723">
    <property type="term" value="F:RNA binding"/>
    <property type="evidence" value="ECO:0007669"/>
    <property type="project" value="InterPro"/>
</dbReference>
<feature type="region of interest" description="Disordered" evidence="10">
    <location>
        <begin position="124"/>
        <end position="150"/>
    </location>
</feature>
<keyword evidence="5" id="KW-0547">Nucleotide-binding</keyword>
<dbReference type="PROSITE" id="PS51218">
    <property type="entry name" value="SF3_HELICASE_2"/>
    <property type="match status" value="1"/>
</dbReference>
<evidence type="ECO:0000256" key="4">
    <source>
        <dbReference type="ARBA" id="ARBA00022695"/>
    </source>
</evidence>
<accession>A0A218NJR6</accession>
<dbReference type="GO" id="GO:0003968">
    <property type="term" value="F:RNA-directed RNA polymerase activity"/>
    <property type="evidence" value="ECO:0007669"/>
    <property type="project" value="UniProtKB-KW"/>
</dbReference>
<dbReference type="GO" id="GO:0003724">
    <property type="term" value="F:RNA helicase activity"/>
    <property type="evidence" value="ECO:0007669"/>
    <property type="project" value="InterPro"/>
</dbReference>
<evidence type="ECO:0000256" key="9">
    <source>
        <dbReference type="ARBA" id="ARBA00022953"/>
    </source>
</evidence>
<keyword evidence="8" id="KW-0067">ATP-binding</keyword>
<evidence type="ECO:0000256" key="6">
    <source>
        <dbReference type="ARBA" id="ARBA00022801"/>
    </source>
</evidence>
<evidence type="ECO:0000256" key="8">
    <source>
        <dbReference type="ARBA" id="ARBA00022840"/>
    </source>
</evidence>
<evidence type="ECO:0000256" key="5">
    <source>
        <dbReference type="ARBA" id="ARBA00022741"/>
    </source>
</evidence>
<evidence type="ECO:0000259" key="12">
    <source>
        <dbReference type="PROSITE" id="PS51218"/>
    </source>
</evidence>
<dbReference type="Pfam" id="PF00910">
    <property type="entry name" value="RNA_helicase"/>
    <property type="match status" value="1"/>
</dbReference>
<dbReference type="InterPro" id="IPR043502">
    <property type="entry name" value="DNA/RNA_pol_sf"/>
</dbReference>
<keyword evidence="9" id="KW-0693">Viral RNA replication</keyword>
<dbReference type="InterPro" id="IPR043128">
    <property type="entry name" value="Rev_trsase/Diguanyl_cyclase"/>
</dbReference>
<gene>
    <name evidence="13" type="ORF">N_OV_011_gene1</name>
</gene>
<dbReference type="CDD" id="cd23195">
    <property type="entry name" value="Marnaviridae_RdRp"/>
    <property type="match status" value="1"/>
</dbReference>
<dbReference type="InterPro" id="IPR007094">
    <property type="entry name" value="RNA-dir_pol_PSvirus"/>
</dbReference>
<reference evidence="13" key="1">
    <citation type="submission" date="2016-11" db="EMBL/GenBank/DDBJ databases">
        <title>Virus-host infection dynamics for marine picoeukaryotes resolved from metatranscriptome.</title>
        <authorList>
            <person name="Moniruzzaman M."/>
            <person name="Wurch L.L."/>
            <person name="Alexander H."/>
            <person name="Dyhrman S.T."/>
            <person name="Gobler C.J."/>
            <person name="Wilhelm S.W."/>
        </authorList>
    </citation>
    <scope>NUCLEOTIDE SEQUENCE</scope>
    <source>
        <strain evidence="13">N_OV_011</strain>
    </source>
</reference>
<dbReference type="Gene3D" id="3.40.50.300">
    <property type="entry name" value="P-loop containing nucleotide triphosphate hydrolases"/>
    <property type="match status" value="1"/>
</dbReference>
<dbReference type="SUPFAM" id="SSF50494">
    <property type="entry name" value="Trypsin-like serine proteases"/>
    <property type="match status" value="1"/>
</dbReference>
<keyword evidence="2" id="KW-0645">Protease</keyword>
<evidence type="ECO:0000256" key="3">
    <source>
        <dbReference type="ARBA" id="ARBA00022679"/>
    </source>
</evidence>
<dbReference type="GO" id="GO:0008234">
    <property type="term" value="F:cysteine-type peptidase activity"/>
    <property type="evidence" value="ECO:0007669"/>
    <property type="project" value="UniProtKB-KW"/>
</dbReference>
<dbReference type="InterPro" id="IPR001205">
    <property type="entry name" value="RNA-dir_pol_C"/>
</dbReference>
<keyword evidence="1" id="KW-0696">RNA-directed RNA polymerase</keyword>
<evidence type="ECO:0000256" key="7">
    <source>
        <dbReference type="ARBA" id="ARBA00022807"/>
    </source>
</evidence>
<name>A0A218NJR6_9VIRU</name>
<keyword evidence="7" id="KW-0788">Thiol protease</keyword>
<keyword evidence="4" id="KW-0548">Nucleotidyltransferase</keyword>
<organism evidence="13">
    <name type="scientific">Picornavirales N_OV_011</name>
    <dbReference type="NCBI Taxonomy" id="2016021"/>
    <lineage>
        <taxon>Viruses</taxon>
        <taxon>Riboviria</taxon>
        <taxon>Orthornavirae</taxon>
        <taxon>Pisuviricota</taxon>
        <taxon>Pisoniviricetes</taxon>
        <taxon>Picornavirales</taxon>
    </lineage>
</organism>
<dbReference type="GO" id="GO:0006351">
    <property type="term" value="P:DNA-templated transcription"/>
    <property type="evidence" value="ECO:0007669"/>
    <property type="project" value="InterPro"/>
</dbReference>
<dbReference type="EMBL" id="KY130490">
    <property type="protein sequence ID" value="ASG92522.1"/>
    <property type="molecule type" value="Genomic_RNA"/>
</dbReference>
<dbReference type="GO" id="GO:0006508">
    <property type="term" value="P:proteolysis"/>
    <property type="evidence" value="ECO:0007669"/>
    <property type="project" value="UniProtKB-KW"/>
</dbReference>
<evidence type="ECO:0000256" key="2">
    <source>
        <dbReference type="ARBA" id="ARBA00022670"/>
    </source>
</evidence>
<dbReference type="InterPro" id="IPR009003">
    <property type="entry name" value="Peptidase_S1_PA"/>
</dbReference>
<dbReference type="GO" id="GO:0005524">
    <property type="term" value="F:ATP binding"/>
    <property type="evidence" value="ECO:0007669"/>
    <property type="project" value="UniProtKB-KW"/>
</dbReference>